<accession>A0A4R4A464</accession>
<dbReference type="InterPro" id="IPR028098">
    <property type="entry name" value="Glyco_trans_4-like_N"/>
</dbReference>
<dbReference type="GO" id="GO:0016757">
    <property type="term" value="F:glycosyltransferase activity"/>
    <property type="evidence" value="ECO:0007669"/>
    <property type="project" value="InterPro"/>
</dbReference>
<dbReference type="RefSeq" id="WP_132230670.1">
    <property type="nucleotide sequence ID" value="NZ_NRRH01000010.1"/>
</dbReference>
<gene>
    <name evidence="3" type="ORF">EDC29_1181</name>
</gene>
<dbReference type="EMBL" id="SMDC01000018">
    <property type="protein sequence ID" value="TCW32532.1"/>
    <property type="molecule type" value="Genomic_DNA"/>
</dbReference>
<proteinExistence type="predicted"/>
<dbReference type="SUPFAM" id="SSF53756">
    <property type="entry name" value="UDP-Glycosyltransferase/glycogen phosphorylase"/>
    <property type="match status" value="1"/>
</dbReference>
<reference evidence="3 4" key="1">
    <citation type="submission" date="2019-03" db="EMBL/GenBank/DDBJ databases">
        <title>Genomic Encyclopedia of Type Strains, Phase IV (KMG-IV): sequencing the most valuable type-strain genomes for metagenomic binning, comparative biology and taxonomic classification.</title>
        <authorList>
            <person name="Goeker M."/>
        </authorList>
    </citation>
    <scope>NUCLEOTIDE SEQUENCE [LARGE SCALE GENOMIC DNA]</scope>
    <source>
        <strain evidence="3 4">DSM 203</strain>
    </source>
</reference>
<dbReference type="PANTHER" id="PTHR45947">
    <property type="entry name" value="SULFOQUINOVOSYL TRANSFERASE SQD2"/>
    <property type="match status" value="1"/>
</dbReference>
<name>A0A4R4A464_MARGR</name>
<evidence type="ECO:0000259" key="1">
    <source>
        <dbReference type="Pfam" id="PF00534"/>
    </source>
</evidence>
<evidence type="ECO:0000259" key="2">
    <source>
        <dbReference type="Pfam" id="PF13439"/>
    </source>
</evidence>
<dbReference type="PANTHER" id="PTHR45947:SF3">
    <property type="entry name" value="SULFOQUINOVOSYL TRANSFERASE SQD2"/>
    <property type="match status" value="1"/>
</dbReference>
<evidence type="ECO:0000313" key="4">
    <source>
        <dbReference type="Proteomes" id="UP000295247"/>
    </source>
</evidence>
<evidence type="ECO:0000313" key="3">
    <source>
        <dbReference type="EMBL" id="TCW32532.1"/>
    </source>
</evidence>
<dbReference type="AlphaFoldDB" id="A0A4R4A464"/>
<sequence>MRVLMISDVYFPRVTGVSTSIQTFAREFVDQGHAVTLIAPEYAQPGDDDEPFEILRIPSRYLPIDPEDRILRPRKLRRHHDHLAAAGFDLVHIQTPFLAHYLGLGLARRLGVPVIESYHTFFEQYLHHYVPWLPSAWMRWAARRFSAAQCNDVDAIAVPSRAMLEVLERYGVHTPARVIPTGIELGQFSRGDGARFRARHGIAADRPVLVHVSRLAFEKNIDFVLRVLARIKTRIPEVLLVVVGEGPARAELEAQARELGLAENTLFTGYLDRDGSLEDCYRAGEAFVFASRTETQGLVLLEAMALGVPVVSTAVMGTAEVLAGADDKGALIVPEDEQIFADQAARILSDTGLRTRLARGAEAHAQSWSAPALAERMLGFYAEVCGGGCDGRGQQSSDMAGRGTPEGQFGG</sequence>
<comment type="caution">
    <text evidence="3">The sequence shown here is derived from an EMBL/GenBank/DDBJ whole genome shotgun (WGS) entry which is preliminary data.</text>
</comment>
<dbReference type="InterPro" id="IPR001296">
    <property type="entry name" value="Glyco_trans_1"/>
</dbReference>
<dbReference type="InterPro" id="IPR050194">
    <property type="entry name" value="Glycosyltransferase_grp1"/>
</dbReference>
<dbReference type="Proteomes" id="UP000295247">
    <property type="component" value="Unassembled WGS sequence"/>
</dbReference>
<dbReference type="Pfam" id="PF13439">
    <property type="entry name" value="Glyco_transf_4"/>
    <property type="match status" value="1"/>
</dbReference>
<dbReference type="Gene3D" id="3.40.50.2000">
    <property type="entry name" value="Glycogen Phosphorylase B"/>
    <property type="match status" value="2"/>
</dbReference>
<organism evidence="3 4">
    <name type="scientific">Marichromatium gracile</name>
    <name type="common">Chromatium gracile</name>
    <dbReference type="NCBI Taxonomy" id="1048"/>
    <lineage>
        <taxon>Bacteria</taxon>
        <taxon>Pseudomonadati</taxon>
        <taxon>Pseudomonadota</taxon>
        <taxon>Gammaproteobacteria</taxon>
        <taxon>Chromatiales</taxon>
        <taxon>Chromatiaceae</taxon>
        <taxon>Marichromatium</taxon>
    </lineage>
</organism>
<dbReference type="Pfam" id="PF00534">
    <property type="entry name" value="Glycos_transf_1"/>
    <property type="match status" value="1"/>
</dbReference>
<feature type="domain" description="Glycosyl transferase family 1" evidence="1">
    <location>
        <begin position="195"/>
        <end position="362"/>
    </location>
</feature>
<protein>
    <submittedName>
        <fullName evidence="3">Glycosyltransferase involved in cell wall biosynthesis</fullName>
    </submittedName>
</protein>
<keyword evidence="3" id="KW-0808">Transferase</keyword>
<feature type="domain" description="Glycosyltransferase subfamily 4-like N-terminal" evidence="2">
    <location>
        <begin position="15"/>
        <end position="185"/>
    </location>
</feature>